<reference evidence="2" key="1">
    <citation type="journal article" date="2020" name="bioRxiv">
        <title>Chromosome-level reference genome of the European wasp spider Argiope bruennichi: a resource for studies on range expansion and evolutionary adaptation.</title>
        <authorList>
            <person name="Sheffer M.M."/>
            <person name="Hoppe A."/>
            <person name="Krehenwinkel H."/>
            <person name="Uhl G."/>
            <person name="Kuss A.W."/>
            <person name="Jensen L."/>
            <person name="Jensen C."/>
            <person name="Gillespie R.G."/>
            <person name="Hoff K.J."/>
            <person name="Prost S."/>
        </authorList>
    </citation>
    <scope>NUCLEOTIDE SEQUENCE</scope>
</reference>
<keyword evidence="3" id="KW-1185">Reference proteome</keyword>
<gene>
    <name evidence="2" type="ORF">HNY73_011661</name>
</gene>
<evidence type="ECO:0000313" key="3">
    <source>
        <dbReference type="Proteomes" id="UP000807504"/>
    </source>
</evidence>
<sequence length="100" mass="11000">MVIPLSMLAFAIYYPTFYFTIMKMNVMTPGRGDDVQLTHLSGGGDKSDSSTSSVSTADAKYERLANAIIEGVGKDNILNLITVLQDLELKLKIIQKLMNL</sequence>
<keyword evidence="1" id="KW-1133">Transmembrane helix</keyword>
<feature type="transmembrane region" description="Helical" evidence="1">
    <location>
        <begin position="6"/>
        <end position="22"/>
    </location>
</feature>
<protein>
    <submittedName>
        <fullName evidence="2">Uncharacterized protein</fullName>
    </submittedName>
</protein>
<dbReference type="AlphaFoldDB" id="A0A8T0F0W4"/>
<evidence type="ECO:0000256" key="1">
    <source>
        <dbReference type="SAM" id="Phobius"/>
    </source>
</evidence>
<dbReference type="EMBL" id="JABXBU010000839">
    <property type="protein sequence ID" value="KAF8784112.1"/>
    <property type="molecule type" value="Genomic_DNA"/>
</dbReference>
<keyword evidence="1" id="KW-0812">Transmembrane</keyword>
<reference evidence="2" key="2">
    <citation type="submission" date="2020-06" db="EMBL/GenBank/DDBJ databases">
        <authorList>
            <person name="Sheffer M."/>
        </authorList>
    </citation>
    <scope>NUCLEOTIDE SEQUENCE</scope>
</reference>
<accession>A0A8T0F0W4</accession>
<dbReference type="Proteomes" id="UP000807504">
    <property type="component" value="Unassembled WGS sequence"/>
</dbReference>
<proteinExistence type="predicted"/>
<keyword evidence="1" id="KW-0472">Membrane</keyword>
<name>A0A8T0F0W4_ARGBR</name>
<comment type="caution">
    <text evidence="2">The sequence shown here is derived from an EMBL/GenBank/DDBJ whole genome shotgun (WGS) entry which is preliminary data.</text>
</comment>
<evidence type="ECO:0000313" key="2">
    <source>
        <dbReference type="EMBL" id="KAF8784112.1"/>
    </source>
</evidence>
<organism evidence="2 3">
    <name type="scientific">Argiope bruennichi</name>
    <name type="common">Wasp spider</name>
    <name type="synonym">Aranea bruennichi</name>
    <dbReference type="NCBI Taxonomy" id="94029"/>
    <lineage>
        <taxon>Eukaryota</taxon>
        <taxon>Metazoa</taxon>
        <taxon>Ecdysozoa</taxon>
        <taxon>Arthropoda</taxon>
        <taxon>Chelicerata</taxon>
        <taxon>Arachnida</taxon>
        <taxon>Araneae</taxon>
        <taxon>Araneomorphae</taxon>
        <taxon>Entelegynae</taxon>
        <taxon>Araneoidea</taxon>
        <taxon>Araneidae</taxon>
        <taxon>Argiope</taxon>
    </lineage>
</organism>